<reference evidence="3" key="6">
    <citation type="submission" date="2011-05" db="EMBL/GenBank/DDBJ databases">
        <title>Complete sequence of Collimonas fungivorans Ter331.</title>
        <authorList>
            <person name="Leveau J.H."/>
        </authorList>
    </citation>
    <scope>NUCLEOTIDE SEQUENCE [LARGE SCALE GENOMIC DNA]</scope>
    <source>
        <strain evidence="3">Ter331</strain>
    </source>
</reference>
<dbReference type="EMBL" id="CP002745">
    <property type="protein sequence ID" value="AEK61715.1"/>
    <property type="molecule type" value="Genomic_DNA"/>
</dbReference>
<dbReference type="Proteomes" id="UP000008392">
    <property type="component" value="Chromosome"/>
</dbReference>
<accession>G0AK30</accession>
<reference evidence="2 3" key="2">
    <citation type="journal article" date="2006" name="J. Microbiol. Methods">
        <title>Genomic flank-sequencing of plasposon insertion sites for rapid identification of functional genes.</title>
        <authorList>
            <person name="Leveau J.H."/>
            <person name="Gerards S."/>
            <person name="Fritsche K."/>
            <person name="Zondag G."/>
            <person name="van Veen J.A."/>
        </authorList>
    </citation>
    <scope>NUCLEOTIDE SEQUENCE [LARGE SCALE GENOMIC DNA]</scope>
    <source>
        <strain evidence="2 3">Ter331</strain>
    </source>
</reference>
<protein>
    <submittedName>
        <fullName evidence="2">Uncharacterized protein</fullName>
    </submittedName>
</protein>
<keyword evidence="3" id="KW-1185">Reference proteome</keyword>
<dbReference type="AlphaFoldDB" id="G0AK30"/>
<keyword evidence="1" id="KW-0812">Transmembrane</keyword>
<dbReference type="HOGENOM" id="CLU_3388872_0_0_4"/>
<evidence type="ECO:0000313" key="3">
    <source>
        <dbReference type="Proteomes" id="UP000008392"/>
    </source>
</evidence>
<keyword evidence="1" id="KW-1133">Transmembrane helix</keyword>
<feature type="transmembrane region" description="Helical" evidence="1">
    <location>
        <begin position="6"/>
        <end position="31"/>
    </location>
</feature>
<dbReference type="STRING" id="1005048.CFU_1883"/>
<reference evidence="2 3" key="5">
    <citation type="journal article" date="2011" name="ISME J.">
        <title>Dual transcriptional profiling of a bacterial/fungal confrontation: Collimonas fungivorans versus Aspergillus niger.</title>
        <authorList>
            <person name="Mela F."/>
            <person name="Fritsche K."/>
            <person name="de Boer W."/>
            <person name="van Veen J.A."/>
            <person name="de Graaff L.H."/>
            <person name="van den Berg M."/>
            <person name="Leveau J.H."/>
        </authorList>
    </citation>
    <scope>NUCLEOTIDE SEQUENCE [LARGE SCALE GENOMIC DNA]</scope>
    <source>
        <strain evidence="2 3">Ter331</strain>
    </source>
</reference>
<organism evidence="2 3">
    <name type="scientific">Collimonas fungivorans (strain Ter331)</name>
    <dbReference type="NCBI Taxonomy" id="1005048"/>
    <lineage>
        <taxon>Bacteria</taxon>
        <taxon>Pseudomonadati</taxon>
        <taxon>Pseudomonadota</taxon>
        <taxon>Betaproteobacteria</taxon>
        <taxon>Burkholderiales</taxon>
        <taxon>Oxalobacteraceae</taxon>
        <taxon>Collimonas</taxon>
    </lineage>
</organism>
<proteinExistence type="predicted"/>
<reference evidence="2 3" key="3">
    <citation type="journal article" date="2008" name="FEMS Microbiol. Ecol.">
        <title>Identification and characterization of genes underlying chitinolysis in Collimonas fungivorans Ter331.</title>
        <authorList>
            <person name="Fritsche K."/>
            <person name="de Boer W."/>
            <person name="Gerards S."/>
            <person name="van den Berg M."/>
            <person name="van Veen J.A."/>
            <person name="Leveau J.H."/>
        </authorList>
    </citation>
    <scope>NUCLEOTIDE SEQUENCE [LARGE SCALE GENOMIC DNA]</scope>
    <source>
        <strain evidence="2 3">Ter331</strain>
    </source>
</reference>
<evidence type="ECO:0000313" key="2">
    <source>
        <dbReference type="EMBL" id="AEK61715.1"/>
    </source>
</evidence>
<dbReference type="KEGG" id="cfu:CFU_1883"/>
<keyword evidence="1" id="KW-0472">Membrane</keyword>
<name>G0AK30_COLFT</name>
<sequence length="32" mass="3670">MHNAAMLFYQLAIMLTKIVYCFAPIVVNVLLK</sequence>
<reference evidence="2 3" key="1">
    <citation type="journal article" date="2004" name="Environ. Microbiol.">
        <title>Phylogeny-function analysis of (meta)genomic libraries: screening for expression of ribosomal RNA genes by large-insert library fluorescent in situ hybridization (LIL-FISH).</title>
        <authorList>
            <person name="Leveau J.H."/>
            <person name="Gerards S."/>
            <person name="de Boer W."/>
            <person name="van Veen J.A."/>
        </authorList>
    </citation>
    <scope>NUCLEOTIDE SEQUENCE [LARGE SCALE GENOMIC DNA]</scope>
    <source>
        <strain evidence="2 3">Ter331</strain>
    </source>
</reference>
<reference evidence="2 3" key="4">
    <citation type="journal article" date="2010" name="Environ. Microbiol.">
        <title>The bacterial genus Collimonas: mycophagy, weathering and other adaptive solutions to life in oligotrophic soil environments.</title>
        <authorList>
            <person name="Leveau J.H."/>
            <person name="Uroz S."/>
            <person name="de Boer W."/>
        </authorList>
    </citation>
    <scope>NUCLEOTIDE SEQUENCE [LARGE SCALE GENOMIC DNA]</scope>
    <source>
        <strain evidence="2 3">Ter331</strain>
    </source>
</reference>
<evidence type="ECO:0000256" key="1">
    <source>
        <dbReference type="SAM" id="Phobius"/>
    </source>
</evidence>
<gene>
    <name evidence="2" type="ordered locus">CFU_1883</name>
</gene>